<evidence type="ECO:0000259" key="9">
    <source>
        <dbReference type="PROSITE" id="PS50928"/>
    </source>
</evidence>
<evidence type="ECO:0000313" key="10">
    <source>
        <dbReference type="EMBL" id="KJL21966.1"/>
    </source>
</evidence>
<dbReference type="Pfam" id="PF00528">
    <property type="entry name" value="BPD_transp_1"/>
    <property type="match status" value="1"/>
</dbReference>
<dbReference type="Gene3D" id="1.10.3720.10">
    <property type="entry name" value="MetI-like"/>
    <property type="match status" value="1"/>
</dbReference>
<feature type="compositionally biased region" description="Low complexity" evidence="8">
    <location>
        <begin position="28"/>
        <end position="38"/>
    </location>
</feature>
<accession>A0A0F0KRV2</accession>
<feature type="transmembrane region" description="Helical" evidence="7">
    <location>
        <begin position="197"/>
        <end position="220"/>
    </location>
</feature>
<evidence type="ECO:0000256" key="7">
    <source>
        <dbReference type="RuleBase" id="RU363032"/>
    </source>
</evidence>
<keyword evidence="2 7" id="KW-0813">Transport</keyword>
<dbReference type="CDD" id="cd06261">
    <property type="entry name" value="TM_PBP2"/>
    <property type="match status" value="1"/>
</dbReference>
<gene>
    <name evidence="10" type="primary">lacF_13</name>
    <name evidence="10" type="ORF">RL72_02273</name>
</gene>
<name>A0A0F0KRV2_9MICO</name>
<evidence type="ECO:0000313" key="11">
    <source>
        <dbReference type="Proteomes" id="UP000033448"/>
    </source>
</evidence>
<comment type="similarity">
    <text evidence="7">Belongs to the binding-protein-dependent transport system permease family.</text>
</comment>
<feature type="compositionally biased region" description="Basic and acidic residues" evidence="8">
    <location>
        <begin position="16"/>
        <end position="27"/>
    </location>
</feature>
<dbReference type="PROSITE" id="PS50928">
    <property type="entry name" value="ABC_TM1"/>
    <property type="match status" value="1"/>
</dbReference>
<dbReference type="RefSeq" id="WP_248700455.1">
    <property type="nucleotide sequence ID" value="NZ_JYIT01000079.1"/>
</dbReference>
<evidence type="ECO:0000256" key="3">
    <source>
        <dbReference type="ARBA" id="ARBA00022475"/>
    </source>
</evidence>
<keyword evidence="3" id="KW-1003">Cell membrane</keyword>
<feature type="transmembrane region" description="Helical" evidence="7">
    <location>
        <begin position="247"/>
        <end position="268"/>
    </location>
</feature>
<evidence type="ECO:0000256" key="4">
    <source>
        <dbReference type="ARBA" id="ARBA00022692"/>
    </source>
</evidence>
<feature type="region of interest" description="Disordered" evidence="8">
    <location>
        <begin position="1"/>
        <end position="44"/>
    </location>
</feature>
<dbReference type="PANTHER" id="PTHR30193:SF41">
    <property type="entry name" value="DIACETYLCHITOBIOSE UPTAKE SYSTEM PERMEASE PROTEIN NGCF"/>
    <property type="match status" value="1"/>
</dbReference>
<evidence type="ECO:0000256" key="5">
    <source>
        <dbReference type="ARBA" id="ARBA00022989"/>
    </source>
</evidence>
<evidence type="ECO:0000256" key="1">
    <source>
        <dbReference type="ARBA" id="ARBA00004651"/>
    </source>
</evidence>
<evidence type="ECO:0000256" key="2">
    <source>
        <dbReference type="ARBA" id="ARBA00022448"/>
    </source>
</evidence>
<dbReference type="AlphaFoldDB" id="A0A0F0KRV2"/>
<keyword evidence="11" id="KW-1185">Reference proteome</keyword>
<keyword evidence="6 7" id="KW-0472">Membrane</keyword>
<evidence type="ECO:0000256" key="6">
    <source>
        <dbReference type="ARBA" id="ARBA00023136"/>
    </source>
</evidence>
<feature type="domain" description="ABC transmembrane type-1" evidence="9">
    <location>
        <begin position="113"/>
        <end position="324"/>
    </location>
</feature>
<protein>
    <submittedName>
        <fullName evidence="10">Lactose transport system permease protein LacF</fullName>
    </submittedName>
</protein>
<dbReference type="GO" id="GO:0005886">
    <property type="term" value="C:plasma membrane"/>
    <property type="evidence" value="ECO:0007669"/>
    <property type="project" value="UniProtKB-SubCell"/>
</dbReference>
<dbReference type="PATRIC" id="fig|582680.7.peg.2321"/>
<comment type="caution">
    <text evidence="10">The sequence shown here is derived from an EMBL/GenBank/DDBJ whole genome shotgun (WGS) entry which is preliminary data.</text>
</comment>
<sequence length="338" mass="35616">MTITRSSGGGTAAAARPRDPAAEEESRSSAARAGTTTRGPRRVSTARRLQRALPGFLMSAPAVAVFIAMFVIPMILACVLSFTNWNGYSLRFTFIGWENYIHAFRNPRSAQAALFTGVIAVAGTILCNGVGLAIAALISGSGRANALLRTVFFYPYVISGLIIGFLWSAMLAPQGAVNGVLGAIGLGPLPFLTDPTFAKASVILTIVWSHFGFNMILFLAGIKSVPAEYYEAATVDGASRGEQFRSITFPLIAPVFTVNLVLTLVGLLKAYDVVLALTDGGPAGSTQTIVYQILKDSFARSALGLGAAQSVILLIVTAAVGLAVTLIRRRAEQKVVDD</sequence>
<dbReference type="InterPro" id="IPR035906">
    <property type="entry name" value="MetI-like_sf"/>
</dbReference>
<feature type="transmembrane region" description="Helical" evidence="7">
    <location>
        <begin position="307"/>
        <end position="327"/>
    </location>
</feature>
<organism evidence="10 11">
    <name type="scientific">Microbacterium azadirachtae</name>
    <dbReference type="NCBI Taxonomy" id="582680"/>
    <lineage>
        <taxon>Bacteria</taxon>
        <taxon>Bacillati</taxon>
        <taxon>Actinomycetota</taxon>
        <taxon>Actinomycetes</taxon>
        <taxon>Micrococcales</taxon>
        <taxon>Microbacteriaceae</taxon>
        <taxon>Microbacterium</taxon>
    </lineage>
</organism>
<keyword evidence="4 7" id="KW-0812">Transmembrane</keyword>
<dbReference type="SUPFAM" id="SSF161098">
    <property type="entry name" value="MetI-like"/>
    <property type="match status" value="1"/>
</dbReference>
<comment type="subcellular location">
    <subcellularLocation>
        <location evidence="1 7">Cell membrane</location>
        <topology evidence="1 7">Multi-pass membrane protein</topology>
    </subcellularLocation>
</comment>
<feature type="transmembrane region" description="Helical" evidence="7">
    <location>
        <begin position="151"/>
        <end position="172"/>
    </location>
</feature>
<dbReference type="EMBL" id="JYIT01000079">
    <property type="protein sequence ID" value="KJL21966.1"/>
    <property type="molecule type" value="Genomic_DNA"/>
</dbReference>
<reference evidence="10 11" key="1">
    <citation type="submission" date="2015-02" db="EMBL/GenBank/DDBJ databases">
        <title>Draft genome sequences of ten Microbacterium spp. with emphasis on heavy metal contaminated environments.</title>
        <authorList>
            <person name="Corretto E."/>
        </authorList>
    </citation>
    <scope>NUCLEOTIDE SEQUENCE [LARGE SCALE GENOMIC DNA]</scope>
    <source>
        <strain evidence="10 11">DSM 23848</strain>
    </source>
</reference>
<dbReference type="GO" id="GO:0055085">
    <property type="term" value="P:transmembrane transport"/>
    <property type="evidence" value="ECO:0007669"/>
    <property type="project" value="InterPro"/>
</dbReference>
<feature type="transmembrane region" description="Helical" evidence="7">
    <location>
        <begin position="56"/>
        <end position="82"/>
    </location>
</feature>
<dbReference type="PANTHER" id="PTHR30193">
    <property type="entry name" value="ABC TRANSPORTER PERMEASE PROTEIN"/>
    <property type="match status" value="1"/>
</dbReference>
<dbReference type="InterPro" id="IPR051393">
    <property type="entry name" value="ABC_transporter_permease"/>
</dbReference>
<proteinExistence type="inferred from homology"/>
<dbReference type="InterPro" id="IPR000515">
    <property type="entry name" value="MetI-like"/>
</dbReference>
<feature type="transmembrane region" description="Helical" evidence="7">
    <location>
        <begin position="112"/>
        <end position="139"/>
    </location>
</feature>
<evidence type="ECO:0000256" key="8">
    <source>
        <dbReference type="SAM" id="MobiDB-lite"/>
    </source>
</evidence>
<keyword evidence="5 7" id="KW-1133">Transmembrane helix</keyword>
<dbReference type="Proteomes" id="UP000033448">
    <property type="component" value="Unassembled WGS sequence"/>
</dbReference>